<dbReference type="InterPro" id="IPR017452">
    <property type="entry name" value="GPCR_Rhodpsn_7TM"/>
</dbReference>
<comment type="subcellular location">
    <subcellularLocation>
        <location evidence="1">Membrane</location>
    </subcellularLocation>
</comment>
<dbReference type="Pfam" id="PF00001">
    <property type="entry name" value="7tm_1"/>
    <property type="match status" value="1"/>
</dbReference>
<dbReference type="EnsemblMetazoa" id="BGLB016809-RA">
    <property type="protein sequence ID" value="BGLB016809-PA"/>
    <property type="gene ID" value="BGLB016809"/>
</dbReference>
<feature type="transmembrane region" description="Helical" evidence="7">
    <location>
        <begin position="350"/>
        <end position="371"/>
    </location>
</feature>
<evidence type="ECO:0000256" key="3">
    <source>
        <dbReference type="ARBA" id="ARBA00022692"/>
    </source>
</evidence>
<name>A0A2C9K9S0_BIOGL</name>
<evidence type="ECO:0000256" key="6">
    <source>
        <dbReference type="ARBA" id="ARBA00023136"/>
    </source>
</evidence>
<dbReference type="Proteomes" id="UP000076420">
    <property type="component" value="Unassembled WGS sequence"/>
</dbReference>
<accession>A0A2C9K9S0</accession>
<evidence type="ECO:0000256" key="5">
    <source>
        <dbReference type="ARBA" id="ARBA00022989"/>
    </source>
</evidence>
<organism evidence="9 10">
    <name type="scientific">Biomphalaria glabrata</name>
    <name type="common">Bloodfluke planorb</name>
    <name type="synonym">Freshwater snail</name>
    <dbReference type="NCBI Taxonomy" id="6526"/>
    <lineage>
        <taxon>Eukaryota</taxon>
        <taxon>Metazoa</taxon>
        <taxon>Spiralia</taxon>
        <taxon>Lophotrochozoa</taxon>
        <taxon>Mollusca</taxon>
        <taxon>Gastropoda</taxon>
        <taxon>Heterobranchia</taxon>
        <taxon>Euthyneura</taxon>
        <taxon>Panpulmonata</taxon>
        <taxon>Hygrophila</taxon>
        <taxon>Lymnaeoidea</taxon>
        <taxon>Planorbidae</taxon>
        <taxon>Biomphalaria</taxon>
    </lineage>
</organism>
<dbReference type="PROSITE" id="PS00237">
    <property type="entry name" value="G_PROTEIN_RECEP_F1_1"/>
    <property type="match status" value="1"/>
</dbReference>
<feature type="transmembrane region" description="Helical" evidence="7">
    <location>
        <begin position="524"/>
        <end position="546"/>
    </location>
</feature>
<evidence type="ECO:0000256" key="2">
    <source>
        <dbReference type="ARBA" id="ARBA00022614"/>
    </source>
</evidence>
<dbReference type="VEuPathDB" id="VectorBase:BGLAX_034515"/>
<evidence type="ECO:0000256" key="1">
    <source>
        <dbReference type="ARBA" id="ARBA00004370"/>
    </source>
</evidence>
<evidence type="ECO:0000259" key="8">
    <source>
        <dbReference type="PROSITE" id="PS50262"/>
    </source>
</evidence>
<evidence type="ECO:0000256" key="4">
    <source>
        <dbReference type="ARBA" id="ARBA00022737"/>
    </source>
</evidence>
<dbReference type="InterPro" id="IPR002131">
    <property type="entry name" value="Gphrmn_rcpt_fam"/>
</dbReference>
<reference evidence="9" key="1">
    <citation type="submission" date="2020-05" db="UniProtKB">
        <authorList>
            <consortium name="EnsemblMetazoa"/>
        </authorList>
    </citation>
    <scope>IDENTIFICATION</scope>
    <source>
        <strain evidence="9">BB02</strain>
    </source>
</reference>
<keyword evidence="3 7" id="KW-0812">Transmembrane</keyword>
<dbReference type="GO" id="GO:0009755">
    <property type="term" value="P:hormone-mediated signaling pathway"/>
    <property type="evidence" value="ECO:0007669"/>
    <property type="project" value="TreeGrafter"/>
</dbReference>
<keyword evidence="5 7" id="KW-1133">Transmembrane helix</keyword>
<dbReference type="InterPro" id="IPR000276">
    <property type="entry name" value="GPCR_Rhodpsn"/>
</dbReference>
<feature type="transmembrane region" description="Helical" evidence="7">
    <location>
        <begin position="437"/>
        <end position="468"/>
    </location>
</feature>
<dbReference type="Gene3D" id="1.20.1070.10">
    <property type="entry name" value="Rhodopsin 7-helix transmembrane proteins"/>
    <property type="match status" value="1"/>
</dbReference>
<dbReference type="GO" id="GO:0016500">
    <property type="term" value="F:protein-hormone receptor activity"/>
    <property type="evidence" value="ECO:0007669"/>
    <property type="project" value="InterPro"/>
</dbReference>
<gene>
    <name evidence="9" type="primary">106078629</name>
</gene>
<dbReference type="KEGG" id="bgt:106078629"/>
<dbReference type="GO" id="GO:0008528">
    <property type="term" value="F:G protein-coupled peptide receptor activity"/>
    <property type="evidence" value="ECO:0007669"/>
    <property type="project" value="TreeGrafter"/>
</dbReference>
<dbReference type="GO" id="GO:0007189">
    <property type="term" value="P:adenylate cyclase-activating G protein-coupled receptor signaling pathway"/>
    <property type="evidence" value="ECO:0007669"/>
    <property type="project" value="TreeGrafter"/>
</dbReference>
<dbReference type="STRING" id="6526.A0A2C9K9S0"/>
<protein>
    <recommendedName>
        <fullName evidence="8">G-protein coupled receptors family 1 profile domain-containing protein</fullName>
    </recommendedName>
</protein>
<dbReference type="PANTHER" id="PTHR24372">
    <property type="entry name" value="GLYCOPROTEIN HORMONE RECEPTOR"/>
    <property type="match status" value="1"/>
</dbReference>
<feature type="domain" description="G-protein coupled receptors family 1 profile" evidence="8">
    <location>
        <begin position="283"/>
        <end position="544"/>
    </location>
</feature>
<dbReference type="AlphaFoldDB" id="A0A2C9K9S0"/>
<dbReference type="PROSITE" id="PS50262">
    <property type="entry name" value="G_PROTEIN_RECEP_F1_2"/>
    <property type="match status" value="1"/>
</dbReference>
<dbReference type="PRINTS" id="PR00237">
    <property type="entry name" value="GPCRRHODOPSN"/>
</dbReference>
<evidence type="ECO:0000313" key="9">
    <source>
        <dbReference type="EnsemblMetazoa" id="BGLB016809-PA"/>
    </source>
</evidence>
<dbReference type="PRINTS" id="PR00373">
    <property type="entry name" value="GLYCHORMONER"/>
</dbReference>
<feature type="transmembrane region" description="Helical" evidence="7">
    <location>
        <begin position="392"/>
        <end position="411"/>
    </location>
</feature>
<evidence type="ECO:0000313" key="10">
    <source>
        <dbReference type="Proteomes" id="UP000076420"/>
    </source>
</evidence>
<dbReference type="PANTHER" id="PTHR24372:SF77">
    <property type="entry name" value="G-PROTEIN COUPLED RECEPTORS FAMILY 1 PROFILE DOMAIN-CONTAINING PROTEIN"/>
    <property type="match status" value="1"/>
</dbReference>
<keyword evidence="4" id="KW-0677">Repeat</keyword>
<feature type="transmembrane region" description="Helical" evidence="7">
    <location>
        <begin position="489"/>
        <end position="512"/>
    </location>
</feature>
<dbReference type="SUPFAM" id="SSF81321">
    <property type="entry name" value="Family A G protein-coupled receptor-like"/>
    <property type="match status" value="1"/>
</dbReference>
<dbReference type="VEuPathDB" id="VectorBase:BGLB016809"/>
<feature type="transmembrane region" description="Helical" evidence="7">
    <location>
        <begin position="271"/>
        <end position="290"/>
    </location>
</feature>
<dbReference type="GO" id="GO:0005886">
    <property type="term" value="C:plasma membrane"/>
    <property type="evidence" value="ECO:0007669"/>
    <property type="project" value="TreeGrafter"/>
</dbReference>
<keyword evidence="2" id="KW-0433">Leucine-rich repeat</keyword>
<proteinExistence type="predicted"/>
<keyword evidence="6 7" id="KW-0472">Membrane</keyword>
<evidence type="ECO:0000256" key="7">
    <source>
        <dbReference type="SAM" id="Phobius"/>
    </source>
</evidence>
<sequence>MIIDDDYDGCDDYDVCDDFDGIFCSFPMKDCQSRSRDTLFIIDCRGQVEQQIELVQKVINYISIDSLQKPQNHSSKSFPADGVMKSNEVTEELTQVQPNHTFMMFPDNGMIVTNNLTYILDLNLSCNESFPVDDVFHASGGWFTSRDKPLVTIILIYNKQPEKFNSFEKIVEYQKKDAKVDRFFLIPPITMNLGIPEYFTLETLYLENVEMRNIKENFFRGLTIKSELRASDYKLCCPQILNPNISVDKCHAPVDVISSCKHLVGDIVKKITIWIVGLVTVVGNGIVLVYRIGWNREIFKKAYGLFVSGLAVSDFIMGIYLLLIAIVDIHYKDIYVLEDVKWRHSVLCQFAGFLSTISSETSTFFICLITIDRFLTITFPFGQHKFTKAGKILSFSLVLFFGFLLAVIPILSSKWDIYSSNGLCLALPFISKYHQGWIFSFTIFVVLNFVFFLFILFGQILIFANILTTKRKVNSVTKNKNGRSQDLNIARKLALVALTDFMCWFPVGILGFQSLNGHIFDREVYAWIAVFVLPINSALNPIIYTLPAIYQKCRLLF</sequence>
<feature type="transmembrane region" description="Helical" evidence="7">
    <location>
        <begin position="302"/>
        <end position="330"/>
    </location>
</feature>